<name>A0A4Q7Z089_9BACT</name>
<dbReference type="InterPro" id="IPR036909">
    <property type="entry name" value="Cyt_c-like_dom_sf"/>
</dbReference>
<keyword evidence="2 4" id="KW-0479">Metal-binding</keyword>
<evidence type="ECO:0000259" key="5">
    <source>
        <dbReference type="PROSITE" id="PS51007"/>
    </source>
</evidence>
<evidence type="ECO:0000256" key="1">
    <source>
        <dbReference type="ARBA" id="ARBA00022617"/>
    </source>
</evidence>
<protein>
    <submittedName>
        <fullName evidence="6">Cbb3-type cytochrome c oxidase subunit III</fullName>
    </submittedName>
</protein>
<evidence type="ECO:0000256" key="4">
    <source>
        <dbReference type="PROSITE-ProRule" id="PRU00433"/>
    </source>
</evidence>
<dbReference type="Gene3D" id="1.10.760.10">
    <property type="entry name" value="Cytochrome c-like domain"/>
    <property type="match status" value="1"/>
</dbReference>
<dbReference type="EMBL" id="SHKW01000001">
    <property type="protein sequence ID" value="RZU43682.1"/>
    <property type="molecule type" value="Genomic_DNA"/>
</dbReference>
<accession>A0A4Q7Z089</accession>
<dbReference type="SUPFAM" id="SSF46626">
    <property type="entry name" value="Cytochrome c"/>
    <property type="match status" value="1"/>
</dbReference>
<dbReference type="AlphaFoldDB" id="A0A4Q7Z089"/>
<dbReference type="Pfam" id="PF13442">
    <property type="entry name" value="Cytochrome_CBB3"/>
    <property type="match status" value="1"/>
</dbReference>
<proteinExistence type="predicted"/>
<dbReference type="GO" id="GO:0020037">
    <property type="term" value="F:heme binding"/>
    <property type="evidence" value="ECO:0007669"/>
    <property type="project" value="InterPro"/>
</dbReference>
<comment type="caution">
    <text evidence="6">The sequence shown here is derived from an EMBL/GenBank/DDBJ whole genome shotgun (WGS) entry which is preliminary data.</text>
</comment>
<evidence type="ECO:0000313" key="7">
    <source>
        <dbReference type="Proteomes" id="UP000292958"/>
    </source>
</evidence>
<dbReference type="InterPro" id="IPR009056">
    <property type="entry name" value="Cyt_c-like_dom"/>
</dbReference>
<dbReference type="OrthoDB" id="9808312at2"/>
<dbReference type="GO" id="GO:0046872">
    <property type="term" value="F:metal ion binding"/>
    <property type="evidence" value="ECO:0007669"/>
    <property type="project" value="UniProtKB-KW"/>
</dbReference>
<dbReference type="PROSITE" id="PS51007">
    <property type="entry name" value="CYTC"/>
    <property type="match status" value="1"/>
</dbReference>
<evidence type="ECO:0000256" key="2">
    <source>
        <dbReference type="ARBA" id="ARBA00022723"/>
    </source>
</evidence>
<organism evidence="6 7">
    <name type="scientific">Edaphobacter modestus</name>
    <dbReference type="NCBI Taxonomy" id="388466"/>
    <lineage>
        <taxon>Bacteria</taxon>
        <taxon>Pseudomonadati</taxon>
        <taxon>Acidobacteriota</taxon>
        <taxon>Terriglobia</taxon>
        <taxon>Terriglobales</taxon>
        <taxon>Acidobacteriaceae</taxon>
        <taxon>Edaphobacter</taxon>
    </lineage>
</organism>
<dbReference type="GO" id="GO:0009055">
    <property type="term" value="F:electron transfer activity"/>
    <property type="evidence" value="ECO:0007669"/>
    <property type="project" value="InterPro"/>
</dbReference>
<reference evidence="6 7" key="1">
    <citation type="submission" date="2019-02" db="EMBL/GenBank/DDBJ databases">
        <title>Genomic Encyclopedia of Archaeal and Bacterial Type Strains, Phase II (KMG-II): from individual species to whole genera.</title>
        <authorList>
            <person name="Goeker M."/>
        </authorList>
    </citation>
    <scope>NUCLEOTIDE SEQUENCE [LARGE SCALE GENOMIC DNA]</scope>
    <source>
        <strain evidence="6 7">DSM 18101</strain>
    </source>
</reference>
<evidence type="ECO:0000256" key="3">
    <source>
        <dbReference type="ARBA" id="ARBA00023004"/>
    </source>
</evidence>
<dbReference type="Proteomes" id="UP000292958">
    <property type="component" value="Unassembled WGS sequence"/>
</dbReference>
<dbReference type="RefSeq" id="WP_130422422.1">
    <property type="nucleotide sequence ID" value="NZ_SHKW01000001.1"/>
</dbReference>
<feature type="domain" description="Cytochrome c" evidence="5">
    <location>
        <begin position="70"/>
        <end position="162"/>
    </location>
</feature>
<sequence length="175" mass="19227">MKRIALSFLSFIAGLLLLPAVIYCYLVFGKPPVATTDATFPFEAKITHMVMKSRIKREMPTGSPVVASDNNLTAGAEIYKNKCVQCHGTANESSPLARNMFPRIPQLWAKHKNGVVGVSDDPVGETYWKIKNGIRLSGMPAYGTVLSDPQLWQVSLLLSKADKPLPIEASKLLLR</sequence>
<gene>
    <name evidence="6" type="ORF">BDD14_5378</name>
</gene>
<keyword evidence="3 4" id="KW-0408">Iron</keyword>
<evidence type="ECO:0000313" key="6">
    <source>
        <dbReference type="EMBL" id="RZU43682.1"/>
    </source>
</evidence>
<keyword evidence="7" id="KW-1185">Reference proteome</keyword>
<keyword evidence="1 4" id="KW-0349">Heme</keyword>